<evidence type="ECO:0000256" key="1">
    <source>
        <dbReference type="ARBA" id="ARBA00007689"/>
    </source>
</evidence>
<dbReference type="Pfam" id="PF02597">
    <property type="entry name" value="ThiS"/>
    <property type="match status" value="1"/>
</dbReference>
<dbReference type="InterPro" id="IPR011008">
    <property type="entry name" value="Dimeric_a/b-barrel"/>
</dbReference>
<dbReference type="Gene3D" id="3.30.70.1060">
    <property type="entry name" value="Dimeric alpha+beta barrel"/>
    <property type="match status" value="1"/>
</dbReference>
<gene>
    <name evidence="3" type="primary">thiS</name>
    <name evidence="3" type="ORF">IDM40_25370</name>
</gene>
<evidence type="ECO:0000259" key="2">
    <source>
        <dbReference type="Pfam" id="PF03795"/>
    </source>
</evidence>
<organism evidence="3 4">
    <name type="scientific">Nocardiopsis coralli</name>
    <dbReference type="NCBI Taxonomy" id="2772213"/>
    <lineage>
        <taxon>Bacteria</taxon>
        <taxon>Bacillati</taxon>
        <taxon>Actinomycetota</taxon>
        <taxon>Actinomycetes</taxon>
        <taxon>Streptosporangiales</taxon>
        <taxon>Nocardiopsidaceae</taxon>
        <taxon>Nocardiopsis</taxon>
    </lineage>
</organism>
<dbReference type="InterPro" id="IPR016155">
    <property type="entry name" value="Mopterin_synth/thiamin_S_b"/>
</dbReference>
<evidence type="ECO:0000313" key="4">
    <source>
        <dbReference type="Proteomes" id="UP000806528"/>
    </source>
</evidence>
<dbReference type="EMBL" id="JADBGI010000032">
    <property type="protein sequence ID" value="MBE3002001.1"/>
    <property type="molecule type" value="Genomic_DNA"/>
</dbReference>
<name>A0ABR9PDU9_9ACTN</name>
<dbReference type="Pfam" id="PF03795">
    <property type="entry name" value="YCII"/>
    <property type="match status" value="1"/>
</dbReference>
<feature type="domain" description="YCII-related" evidence="2">
    <location>
        <begin position="11"/>
        <end position="83"/>
    </location>
</feature>
<reference evidence="3 4" key="1">
    <citation type="submission" date="2020-09" db="EMBL/GenBank/DDBJ databases">
        <title>Diversity and distribution of actinomycetes associated with coral in the coast of Hainan.</title>
        <authorList>
            <person name="Li F."/>
        </authorList>
    </citation>
    <scope>NUCLEOTIDE SEQUENCE [LARGE SCALE GENOMIC DNA]</scope>
    <source>
        <strain evidence="3 4">HNM0947</strain>
    </source>
</reference>
<protein>
    <submittedName>
        <fullName evidence="3">Sulfur carrier protein ThiS</fullName>
    </submittedName>
</protein>
<dbReference type="NCBIfam" id="TIGR01683">
    <property type="entry name" value="thiS"/>
    <property type="match status" value="1"/>
</dbReference>
<dbReference type="Proteomes" id="UP000806528">
    <property type="component" value="Unassembled WGS sequence"/>
</dbReference>
<dbReference type="PANTHER" id="PTHR37828:SF1">
    <property type="entry name" value="YCII-RELATED DOMAIN-CONTAINING PROTEIN"/>
    <property type="match status" value="1"/>
</dbReference>
<comment type="similarity">
    <text evidence="1">Belongs to the YciI family.</text>
</comment>
<accession>A0ABR9PDU9</accession>
<keyword evidence="4" id="KW-1185">Reference proteome</keyword>
<dbReference type="CDD" id="cd00565">
    <property type="entry name" value="Ubl_ThiS"/>
    <property type="match status" value="1"/>
</dbReference>
<comment type="caution">
    <text evidence="3">The sequence shown here is derived from an EMBL/GenBank/DDBJ whole genome shotgun (WGS) entry which is preliminary data.</text>
</comment>
<dbReference type="Gene3D" id="3.10.20.30">
    <property type="match status" value="1"/>
</dbReference>
<dbReference type="InterPro" id="IPR012675">
    <property type="entry name" value="Beta-grasp_dom_sf"/>
</dbReference>
<dbReference type="PANTHER" id="PTHR37828">
    <property type="entry name" value="GSR2449 PROTEIN"/>
    <property type="match status" value="1"/>
</dbReference>
<sequence>MRTLFLLVNTYQVPLETIDEAIPEHRAWVVGHFERGDFLFGGRREPRTGGFVVAAGDDEHAIREILAGDPFVHKGYAEWEVIPVVPQFSGTPALLDAFSASGVATTLPALSGELAVRVNEEAHTLREGSSVVDLVSSLEWPAERVSIERNGALVEPEHWSETVLAAGDRLTVTTLTPGG</sequence>
<dbReference type="InterPro" id="IPR005545">
    <property type="entry name" value="YCII"/>
</dbReference>
<dbReference type="SUPFAM" id="SSF54909">
    <property type="entry name" value="Dimeric alpha+beta barrel"/>
    <property type="match status" value="1"/>
</dbReference>
<dbReference type="InterPro" id="IPR003749">
    <property type="entry name" value="ThiS/MoaD-like"/>
</dbReference>
<evidence type="ECO:0000313" key="3">
    <source>
        <dbReference type="EMBL" id="MBE3002001.1"/>
    </source>
</evidence>
<proteinExistence type="inferred from homology"/>
<dbReference type="SUPFAM" id="SSF54285">
    <property type="entry name" value="MoaD/ThiS"/>
    <property type="match status" value="1"/>
</dbReference>
<dbReference type="InterPro" id="IPR010035">
    <property type="entry name" value="Thi_S"/>
</dbReference>